<dbReference type="PROSITE" id="PS51464">
    <property type="entry name" value="SIS"/>
    <property type="match status" value="1"/>
</dbReference>
<evidence type="ECO:0000256" key="1">
    <source>
        <dbReference type="ARBA" id="ARBA00023015"/>
    </source>
</evidence>
<dbReference type="RefSeq" id="WP_146794437.1">
    <property type="nucleotide sequence ID" value="NZ_BJUU01000009.1"/>
</dbReference>
<keyword evidence="1" id="KW-0805">Transcription regulation</keyword>
<gene>
    <name evidence="6" type="ORF">ABA31_16350</name>
</gene>
<accession>A0AA87RC12</accession>
<dbReference type="PROSITE" id="PS51071">
    <property type="entry name" value="HTH_RPIR"/>
    <property type="match status" value="1"/>
</dbReference>
<protein>
    <submittedName>
        <fullName evidence="6">Transcriptional regulator</fullName>
    </submittedName>
</protein>
<evidence type="ECO:0000313" key="6">
    <source>
        <dbReference type="EMBL" id="GEK80284.1"/>
    </source>
</evidence>
<dbReference type="Gene3D" id="3.40.50.10490">
    <property type="entry name" value="Glucose-6-phosphate isomerase like protein, domain 1"/>
    <property type="match status" value="1"/>
</dbReference>
<dbReference type="PANTHER" id="PTHR30514:SF1">
    <property type="entry name" value="HTH-TYPE TRANSCRIPTIONAL REGULATOR HEXR-RELATED"/>
    <property type="match status" value="1"/>
</dbReference>
<dbReference type="InterPro" id="IPR047640">
    <property type="entry name" value="RpiR-like"/>
</dbReference>
<dbReference type="GO" id="GO:0097367">
    <property type="term" value="F:carbohydrate derivative binding"/>
    <property type="evidence" value="ECO:0007669"/>
    <property type="project" value="InterPro"/>
</dbReference>
<feature type="domain" description="SIS" evidence="5">
    <location>
        <begin position="117"/>
        <end position="257"/>
    </location>
</feature>
<sequence>MTRLDSSVSIMARLRAAAGALGPSERRVADVVLAAPGAVVEWSTSELAEAAGTAPATVIRACQSLGFRGFQHLRLELARALPVGDPEESATLQPFADAIDALRHSADAVDAAAIEAAVEAMVRADRVVLVGNGFSGPPLQDAALRLSTLGRRVEAPIDVLGQQFACQSVRPGDVTLALSYSGANAHTLAACRAAHAAGATLVAVTTFAQSPIARLADIVVVTGQANRAHDVDPFLTRLGHLVALHAIHAGLARRSPLTVPGMRDVVADALADDA</sequence>
<feature type="domain" description="HTH rpiR-type" evidence="4">
    <location>
        <begin position="8"/>
        <end position="84"/>
    </location>
</feature>
<comment type="caution">
    <text evidence="6">The sequence shown here is derived from an EMBL/GenBank/DDBJ whole genome shotgun (WGS) entry which is preliminary data.</text>
</comment>
<evidence type="ECO:0000259" key="4">
    <source>
        <dbReference type="PROSITE" id="PS51071"/>
    </source>
</evidence>
<reference evidence="6 7" key="1">
    <citation type="submission" date="2019-07" db="EMBL/GenBank/DDBJ databases">
        <title>Whole genome shotgun sequence of Agrococcus baldri NBRC 103055.</title>
        <authorList>
            <person name="Hosoyama A."/>
            <person name="Uohara A."/>
            <person name="Ohji S."/>
            <person name="Ichikawa N."/>
        </authorList>
    </citation>
    <scope>NUCLEOTIDE SEQUENCE [LARGE SCALE GENOMIC DNA]</scope>
    <source>
        <strain evidence="6 7">NBRC 103055</strain>
    </source>
</reference>
<evidence type="ECO:0000256" key="3">
    <source>
        <dbReference type="ARBA" id="ARBA00023163"/>
    </source>
</evidence>
<dbReference type="Gene3D" id="1.10.10.10">
    <property type="entry name" value="Winged helix-like DNA-binding domain superfamily/Winged helix DNA-binding domain"/>
    <property type="match status" value="1"/>
</dbReference>
<evidence type="ECO:0000313" key="7">
    <source>
        <dbReference type="Proteomes" id="UP000321749"/>
    </source>
</evidence>
<dbReference type="InterPro" id="IPR036388">
    <property type="entry name" value="WH-like_DNA-bd_sf"/>
</dbReference>
<keyword evidence="2" id="KW-0238">DNA-binding</keyword>
<keyword evidence="3" id="KW-0804">Transcription</keyword>
<dbReference type="InterPro" id="IPR001347">
    <property type="entry name" value="SIS_dom"/>
</dbReference>
<proteinExistence type="predicted"/>
<dbReference type="Pfam" id="PF01418">
    <property type="entry name" value="HTH_6"/>
    <property type="match status" value="1"/>
</dbReference>
<dbReference type="Pfam" id="PF01380">
    <property type="entry name" value="SIS"/>
    <property type="match status" value="1"/>
</dbReference>
<dbReference type="CDD" id="cd05013">
    <property type="entry name" value="SIS_RpiR"/>
    <property type="match status" value="1"/>
</dbReference>
<dbReference type="AlphaFoldDB" id="A0AA87RC12"/>
<dbReference type="InterPro" id="IPR035472">
    <property type="entry name" value="RpiR-like_SIS"/>
</dbReference>
<dbReference type="EMBL" id="BJUU01000009">
    <property type="protein sequence ID" value="GEK80284.1"/>
    <property type="molecule type" value="Genomic_DNA"/>
</dbReference>
<dbReference type="InterPro" id="IPR046348">
    <property type="entry name" value="SIS_dom_sf"/>
</dbReference>
<evidence type="ECO:0000256" key="2">
    <source>
        <dbReference type="ARBA" id="ARBA00023125"/>
    </source>
</evidence>
<dbReference type="InterPro" id="IPR000281">
    <property type="entry name" value="HTH_RpiR"/>
</dbReference>
<evidence type="ECO:0000259" key="5">
    <source>
        <dbReference type="PROSITE" id="PS51464"/>
    </source>
</evidence>
<dbReference type="InterPro" id="IPR009057">
    <property type="entry name" value="Homeodomain-like_sf"/>
</dbReference>
<dbReference type="GO" id="GO:0003677">
    <property type="term" value="F:DNA binding"/>
    <property type="evidence" value="ECO:0007669"/>
    <property type="project" value="UniProtKB-KW"/>
</dbReference>
<dbReference type="GO" id="GO:1901135">
    <property type="term" value="P:carbohydrate derivative metabolic process"/>
    <property type="evidence" value="ECO:0007669"/>
    <property type="project" value="InterPro"/>
</dbReference>
<dbReference type="Proteomes" id="UP000321749">
    <property type="component" value="Unassembled WGS sequence"/>
</dbReference>
<dbReference type="PANTHER" id="PTHR30514">
    <property type="entry name" value="GLUCOKINASE"/>
    <property type="match status" value="1"/>
</dbReference>
<name>A0AA87RC12_9MICO</name>
<dbReference type="SUPFAM" id="SSF53697">
    <property type="entry name" value="SIS domain"/>
    <property type="match status" value="1"/>
</dbReference>
<organism evidence="6 7">
    <name type="scientific">Agrococcus baldri</name>
    <dbReference type="NCBI Taxonomy" id="153730"/>
    <lineage>
        <taxon>Bacteria</taxon>
        <taxon>Bacillati</taxon>
        <taxon>Actinomycetota</taxon>
        <taxon>Actinomycetes</taxon>
        <taxon>Micrococcales</taxon>
        <taxon>Microbacteriaceae</taxon>
        <taxon>Agrococcus</taxon>
    </lineage>
</organism>
<dbReference type="GO" id="GO:0003700">
    <property type="term" value="F:DNA-binding transcription factor activity"/>
    <property type="evidence" value="ECO:0007669"/>
    <property type="project" value="InterPro"/>
</dbReference>
<keyword evidence="7" id="KW-1185">Reference proteome</keyword>
<dbReference type="SUPFAM" id="SSF46689">
    <property type="entry name" value="Homeodomain-like"/>
    <property type="match status" value="1"/>
</dbReference>